<gene>
    <name evidence="1" type="ORF">CVS89_05140</name>
</gene>
<reference evidence="1 2" key="1">
    <citation type="journal article" date="2018" name="Emerg. Microbes Infect.">
        <title>Genomic analysis of oral Campylobacter concisus strains identified a potential bacterial molecular marker associated with active Crohn's disease.</title>
        <authorList>
            <person name="Liu F."/>
            <person name="Ma R."/>
            <person name="Tay C.Y.A."/>
            <person name="Octavia S."/>
            <person name="Lan R."/>
            <person name="Chung H.K.L."/>
            <person name="Riordan S.M."/>
            <person name="Grimm M.C."/>
            <person name="Leong R.W."/>
            <person name="Tanaka M.M."/>
            <person name="Connor S."/>
            <person name="Zhang L."/>
        </authorList>
    </citation>
    <scope>NUCLEOTIDE SEQUENCE [LARGE SCALE GENOMIC DNA]</scope>
    <source>
        <strain evidence="1 2">H16O-S1</strain>
    </source>
</reference>
<dbReference type="Proteomes" id="UP000594571">
    <property type="component" value="Chromosome"/>
</dbReference>
<dbReference type="AlphaFoldDB" id="A0A7S9RTL0"/>
<reference evidence="1 2" key="2">
    <citation type="journal article" date="2020" name="Microb. Genom.">
        <title>Analysis of complete Campylobacter concisus genomes identifies genomospecies features, secretion systems and novel plasmids and their association with severe ulcerative colitis.</title>
        <authorList>
            <person name="Liu F."/>
            <person name="Chen S."/>
            <person name="Luu L.D.W."/>
            <person name="Lee S.A."/>
            <person name="Tay A.C.Y."/>
            <person name="Wu R."/>
            <person name="Riordan S.M."/>
            <person name="Lan R."/>
            <person name="Liu L."/>
            <person name="Zhang L."/>
        </authorList>
    </citation>
    <scope>NUCLEOTIDE SEQUENCE [LARGE SCALE GENOMIC DNA]</scope>
    <source>
        <strain evidence="1 2">H16O-S1</strain>
    </source>
</reference>
<name>A0A7S9RTL0_9BACT</name>
<protein>
    <submittedName>
        <fullName evidence="1">Uncharacterized protein</fullName>
    </submittedName>
</protein>
<evidence type="ECO:0000313" key="1">
    <source>
        <dbReference type="EMBL" id="QPH97656.1"/>
    </source>
</evidence>
<accession>A0A7S9RTL0</accession>
<proteinExistence type="predicted"/>
<sequence>MKFLILIFLATNAFALGSVEIKGYFEKGEYTKICNQKVQDFLKDSQNEELLNIFGISCLKINDIDRLALPASKLSRTQTSRENAAYFADILFKKKLLLHALLDGTDISYIRLPKSDYILSFIFDKFVKKEYVEELGTFIFEEPNSDTRYELNTSFGANSPKMILKIFKNDDLTLQIEYR</sequence>
<dbReference type="EMBL" id="CP049263">
    <property type="protein sequence ID" value="QPH97656.1"/>
    <property type="molecule type" value="Genomic_DNA"/>
</dbReference>
<dbReference type="RefSeq" id="WP_107847889.1">
    <property type="nucleotide sequence ID" value="NZ_CP049234.1"/>
</dbReference>
<organism evidence="1 2">
    <name type="scientific">Campylobacter concisus</name>
    <dbReference type="NCBI Taxonomy" id="199"/>
    <lineage>
        <taxon>Bacteria</taxon>
        <taxon>Pseudomonadati</taxon>
        <taxon>Campylobacterota</taxon>
        <taxon>Epsilonproteobacteria</taxon>
        <taxon>Campylobacterales</taxon>
        <taxon>Campylobacteraceae</taxon>
        <taxon>Campylobacter</taxon>
    </lineage>
</organism>
<evidence type="ECO:0000313" key="2">
    <source>
        <dbReference type="Proteomes" id="UP000594571"/>
    </source>
</evidence>